<dbReference type="SUPFAM" id="SSF52540">
    <property type="entry name" value="P-loop containing nucleoside triphosphate hydrolases"/>
    <property type="match status" value="1"/>
</dbReference>
<dbReference type="EMBL" id="JABRWJ010000009">
    <property type="protein sequence ID" value="NRF70753.1"/>
    <property type="molecule type" value="Genomic_DNA"/>
</dbReference>
<gene>
    <name evidence="1" type="ORF">HLB44_27475</name>
</gene>
<evidence type="ECO:0000313" key="1">
    <source>
        <dbReference type="EMBL" id="NRF70753.1"/>
    </source>
</evidence>
<reference evidence="1 2" key="1">
    <citation type="submission" date="2020-05" db="EMBL/GenBank/DDBJ databases">
        <title>Aquincola sp. isolate from soil.</title>
        <authorList>
            <person name="Han J."/>
            <person name="Kim D.-U."/>
        </authorList>
    </citation>
    <scope>NUCLEOTIDE SEQUENCE [LARGE SCALE GENOMIC DNA]</scope>
    <source>
        <strain evidence="1 2">S2</strain>
    </source>
</reference>
<dbReference type="Proteomes" id="UP000737171">
    <property type="component" value="Unassembled WGS sequence"/>
</dbReference>
<proteinExistence type="predicted"/>
<comment type="caution">
    <text evidence="1">The sequence shown here is derived from an EMBL/GenBank/DDBJ whole genome shotgun (WGS) entry which is preliminary data.</text>
</comment>
<keyword evidence="2" id="KW-1185">Reference proteome</keyword>
<organism evidence="1 2">
    <name type="scientific">Pseudaquabacterium terrae</name>
    <dbReference type="NCBI Taxonomy" id="2732868"/>
    <lineage>
        <taxon>Bacteria</taxon>
        <taxon>Pseudomonadati</taxon>
        <taxon>Pseudomonadota</taxon>
        <taxon>Betaproteobacteria</taxon>
        <taxon>Burkholderiales</taxon>
        <taxon>Sphaerotilaceae</taxon>
        <taxon>Pseudaquabacterium</taxon>
    </lineage>
</organism>
<name>A0ABX2EQ77_9BURK</name>
<dbReference type="RefSeq" id="WP_173130500.1">
    <property type="nucleotide sequence ID" value="NZ_JABRWJ010000009.1"/>
</dbReference>
<accession>A0ABX2EQ77</accession>
<dbReference type="GO" id="GO:0005524">
    <property type="term" value="F:ATP binding"/>
    <property type="evidence" value="ECO:0007669"/>
    <property type="project" value="UniProtKB-KW"/>
</dbReference>
<evidence type="ECO:0000313" key="2">
    <source>
        <dbReference type="Proteomes" id="UP000737171"/>
    </source>
</evidence>
<dbReference type="Gene3D" id="3.40.50.300">
    <property type="entry name" value="P-loop containing nucleotide triphosphate hydrolases"/>
    <property type="match status" value="1"/>
</dbReference>
<sequence>MTRLIDRLRARAAERFVGRESELALVRESLALDPPRVAVFFVHGPGGVGKTSLLERVRALAASHGIDSLRLDARDIEPAPHGVLSALGAALGLAAGDATLACVVERWSQQPRRLLVIDTFECIAHLDGWLRETLLPELPDTTRVVIAARVPPDPAWTSDALWREGARVIGLRNLAASECARYLDARAIPLELHERIVRTSHGHPLALTLLADIAAARGELPAQLGPDVVRRLAERFTAHVPTELHRRALEVCAHARITTEPLLVDAVDCDHARELFDWLASLSFIEHAPGGLFPHDLVRDAIDDELHWRNRERHREVHVAVHQHLLKDVARNARRVFDIMFLNRHSPALQPFVDFRALGSVYFEPAGADDLAALRALMSTELPASQHATVEHWFAHRATRTWVARLAPGELVAATLSIDLALLDDAERASDPVFAAVWRAFQDAGSMRPNDHQLLARWNLAQGGQRRPSAAMNALQMSQFHEWLTLPRLGAFVICVEQPDHWRPMMSHIGFVRMPACDRVVDALPLGCYVHDWRAVPPGPWLGSMAARTFARPTAPFDAAITAPQRLARPDFERAVRDALRLYHDATALAANPLVQCDSVRAAASDGEAPVDTLRRLLLEQAQALRARPRDAKFWRALELTYFRPAGSQELAAERLALPFGTYRYQLATGIERVVQTLWTQETG</sequence>
<keyword evidence="1" id="KW-0547">Nucleotide-binding</keyword>
<keyword evidence="1" id="KW-0067">ATP-binding</keyword>
<protein>
    <submittedName>
        <fullName evidence="1">ATP-binding protein</fullName>
    </submittedName>
</protein>
<dbReference type="InterPro" id="IPR027417">
    <property type="entry name" value="P-loop_NTPase"/>
</dbReference>